<protein>
    <submittedName>
        <fullName evidence="1">Uncharacterized protein</fullName>
    </submittedName>
</protein>
<proteinExistence type="predicted"/>
<dbReference type="InterPro" id="IPR036047">
    <property type="entry name" value="F-box-like_dom_sf"/>
</dbReference>
<organism evidence="1 2">
    <name type="scientific">Ziziphus jujuba var. spinosa</name>
    <dbReference type="NCBI Taxonomy" id="714518"/>
    <lineage>
        <taxon>Eukaryota</taxon>
        <taxon>Viridiplantae</taxon>
        <taxon>Streptophyta</taxon>
        <taxon>Embryophyta</taxon>
        <taxon>Tracheophyta</taxon>
        <taxon>Spermatophyta</taxon>
        <taxon>Magnoliopsida</taxon>
        <taxon>eudicotyledons</taxon>
        <taxon>Gunneridae</taxon>
        <taxon>Pentapetalae</taxon>
        <taxon>rosids</taxon>
        <taxon>fabids</taxon>
        <taxon>Rosales</taxon>
        <taxon>Rhamnaceae</taxon>
        <taxon>Paliureae</taxon>
        <taxon>Ziziphus</taxon>
    </lineage>
</organism>
<name>A0A978V378_ZIZJJ</name>
<evidence type="ECO:0000313" key="1">
    <source>
        <dbReference type="EMBL" id="KAH7521811.1"/>
    </source>
</evidence>
<dbReference type="AlphaFoldDB" id="A0A978V378"/>
<dbReference type="Proteomes" id="UP000813462">
    <property type="component" value="Unassembled WGS sequence"/>
</dbReference>
<sequence>MDSLFEEALVFHLSDNHIIIGNDNSMVQEGNQKLVFTQFPEEFISHILSFTSSKDACRCSVFLDPSKMSSNHVEIEEMDGWSMSGMVVDRIDFRPKRGR</sequence>
<reference evidence="1" key="1">
    <citation type="journal article" date="2021" name="Front. Plant Sci.">
        <title>Chromosome-Scale Genome Assembly for Chinese Sour Jujube and Insights Into Its Genome Evolution and Domestication Signature.</title>
        <authorList>
            <person name="Shen L.-Y."/>
            <person name="Luo H."/>
            <person name="Wang X.-L."/>
            <person name="Wang X.-M."/>
            <person name="Qiu X.-J."/>
            <person name="Liu H."/>
            <person name="Zhou S.-S."/>
            <person name="Jia K.-H."/>
            <person name="Nie S."/>
            <person name="Bao Y.-T."/>
            <person name="Zhang R.-G."/>
            <person name="Yun Q.-Z."/>
            <person name="Chai Y.-H."/>
            <person name="Lu J.-Y."/>
            <person name="Li Y."/>
            <person name="Zhao S.-W."/>
            <person name="Mao J.-F."/>
            <person name="Jia S.-G."/>
            <person name="Mao Y.-M."/>
        </authorList>
    </citation>
    <scope>NUCLEOTIDE SEQUENCE</scope>
    <source>
        <strain evidence="1">AT0</strain>
        <tissue evidence="1">Leaf</tissue>
    </source>
</reference>
<gene>
    <name evidence="1" type="ORF">FEM48_Zijuj07G0071800</name>
</gene>
<evidence type="ECO:0000313" key="2">
    <source>
        <dbReference type="Proteomes" id="UP000813462"/>
    </source>
</evidence>
<dbReference type="SUPFAM" id="SSF81383">
    <property type="entry name" value="F-box domain"/>
    <property type="match status" value="1"/>
</dbReference>
<dbReference type="EMBL" id="JAEACU010000007">
    <property type="protein sequence ID" value="KAH7521811.1"/>
    <property type="molecule type" value="Genomic_DNA"/>
</dbReference>
<comment type="caution">
    <text evidence="1">The sequence shown here is derived from an EMBL/GenBank/DDBJ whole genome shotgun (WGS) entry which is preliminary data.</text>
</comment>
<accession>A0A978V378</accession>